<proteinExistence type="predicted"/>
<evidence type="ECO:0000313" key="1">
    <source>
        <dbReference type="EMBL" id="EEF23676.1"/>
    </source>
</evidence>
<reference evidence="2" key="1">
    <citation type="journal article" date="2010" name="Nat. Biotechnol.">
        <title>Draft genome sequence of the oilseed species Ricinus communis.</title>
        <authorList>
            <person name="Chan A.P."/>
            <person name="Crabtree J."/>
            <person name="Zhao Q."/>
            <person name="Lorenzi H."/>
            <person name="Orvis J."/>
            <person name="Puiu D."/>
            <person name="Melake-Berhan A."/>
            <person name="Jones K.M."/>
            <person name="Redman J."/>
            <person name="Chen G."/>
            <person name="Cahoon E.B."/>
            <person name="Gedil M."/>
            <person name="Stanke M."/>
            <person name="Haas B.J."/>
            <person name="Wortman J.R."/>
            <person name="Fraser-Liggett C.M."/>
            <person name="Ravel J."/>
            <person name="Rabinowicz P.D."/>
        </authorList>
    </citation>
    <scope>NUCLEOTIDE SEQUENCE [LARGE SCALE GENOMIC DNA]</scope>
    <source>
        <strain evidence="2">cv. Hale</strain>
    </source>
</reference>
<dbReference type="InParanoid" id="B9TKD8"/>
<dbReference type="AlphaFoldDB" id="B9TKD8"/>
<keyword evidence="2" id="KW-1185">Reference proteome</keyword>
<accession>B9TKD8</accession>
<dbReference type="EMBL" id="EQ985126">
    <property type="protein sequence ID" value="EEF23676.1"/>
    <property type="molecule type" value="Genomic_DNA"/>
</dbReference>
<name>B9TKD8_RICCO</name>
<protein>
    <submittedName>
        <fullName evidence="1">Uncharacterized protein</fullName>
    </submittedName>
</protein>
<gene>
    <name evidence="1" type="ORF">RCOM_2099270</name>
</gene>
<evidence type="ECO:0000313" key="2">
    <source>
        <dbReference type="Proteomes" id="UP000008311"/>
    </source>
</evidence>
<organism evidence="1 2">
    <name type="scientific">Ricinus communis</name>
    <name type="common">Castor bean</name>
    <dbReference type="NCBI Taxonomy" id="3988"/>
    <lineage>
        <taxon>Eukaryota</taxon>
        <taxon>Viridiplantae</taxon>
        <taxon>Streptophyta</taxon>
        <taxon>Embryophyta</taxon>
        <taxon>Tracheophyta</taxon>
        <taxon>Spermatophyta</taxon>
        <taxon>Magnoliopsida</taxon>
        <taxon>eudicotyledons</taxon>
        <taxon>Gunneridae</taxon>
        <taxon>Pentapetalae</taxon>
        <taxon>rosids</taxon>
        <taxon>fabids</taxon>
        <taxon>Malpighiales</taxon>
        <taxon>Euphorbiaceae</taxon>
        <taxon>Acalyphoideae</taxon>
        <taxon>Acalypheae</taxon>
        <taxon>Ricinus</taxon>
    </lineage>
</organism>
<sequence>MDFVDVCEVALLARHHPKVSHALVGRTHVTEPLRRVPLSLGGNAEDLDRVNRTANPPNGKKCLSFSPDKFYA</sequence>
<dbReference type="Proteomes" id="UP000008311">
    <property type="component" value="Unassembled WGS sequence"/>
</dbReference>